<dbReference type="Gene3D" id="3.40.50.300">
    <property type="entry name" value="P-loop containing nucleotide triphosphate hydrolases"/>
    <property type="match status" value="1"/>
</dbReference>
<sequence length="349" mass="39609">MTGASGDPVLIIGTERSGSNLLRLILDAHSRIAVPHPPHFMRFLSPVVADYGDLAVEPNRRRLVRDTLALLDRHIHPWPHPIDADRVVATARPTLFGVVDAVYDQYREAEGKARWGCKSTFMVDHVDEVLADRPGARFIWLVREPYDVTASAKRSVFGYCHPYRMAQLWRTQQERAQAALDRWGPGVVHLLRYEDLVLEPEQQLKELCAFLGEDFEPGMLRHHDSAAARRTASLSESWSRAGQPIGRDRIGSHRTGLTDNERLLVDRATGPMKERLGYPVDRLAGQIDEPSPLSVAARSALTRCEVEYRSLRKDDNHRLRIARDLHVRGLHLRFLARRALGIPRTTRTD</sequence>
<feature type="region of interest" description="Disordered" evidence="2">
    <location>
        <begin position="232"/>
        <end position="254"/>
    </location>
</feature>
<dbReference type="InterPro" id="IPR027417">
    <property type="entry name" value="P-loop_NTPase"/>
</dbReference>
<proteinExistence type="predicted"/>
<evidence type="ECO:0000256" key="1">
    <source>
        <dbReference type="ARBA" id="ARBA00022679"/>
    </source>
</evidence>
<comment type="caution">
    <text evidence="3">The sequence shown here is derived from an EMBL/GenBank/DDBJ whole genome shotgun (WGS) entry which is preliminary data.</text>
</comment>
<name>A0ABQ2XEM5_9ACTN</name>
<accession>A0ABQ2XEM5</accession>
<dbReference type="Proteomes" id="UP000617743">
    <property type="component" value="Unassembled WGS sequence"/>
</dbReference>
<protein>
    <recommendedName>
        <fullName evidence="5">Sulfotransferase</fullName>
    </recommendedName>
</protein>
<keyword evidence="4" id="KW-1185">Reference proteome</keyword>
<organism evidence="3 4">
    <name type="scientific">Streptomyces lomondensis</name>
    <dbReference type="NCBI Taxonomy" id="68229"/>
    <lineage>
        <taxon>Bacteria</taxon>
        <taxon>Bacillati</taxon>
        <taxon>Actinomycetota</taxon>
        <taxon>Actinomycetes</taxon>
        <taxon>Kitasatosporales</taxon>
        <taxon>Streptomycetaceae</taxon>
        <taxon>Streptomyces</taxon>
    </lineage>
</organism>
<dbReference type="EMBL" id="BMWC01000007">
    <property type="protein sequence ID" value="GGX13819.1"/>
    <property type="molecule type" value="Genomic_DNA"/>
</dbReference>
<dbReference type="InterPro" id="IPR026634">
    <property type="entry name" value="TPST-like"/>
</dbReference>
<gene>
    <name evidence="3" type="ORF">GCM10010383_49840</name>
</gene>
<evidence type="ECO:0000256" key="2">
    <source>
        <dbReference type="SAM" id="MobiDB-lite"/>
    </source>
</evidence>
<dbReference type="SUPFAM" id="SSF52540">
    <property type="entry name" value="P-loop containing nucleoside triphosphate hydrolases"/>
    <property type="match status" value="1"/>
</dbReference>
<dbReference type="PANTHER" id="PTHR12788:SF10">
    <property type="entry name" value="PROTEIN-TYROSINE SULFOTRANSFERASE"/>
    <property type="match status" value="1"/>
</dbReference>
<keyword evidence="1" id="KW-0808">Transferase</keyword>
<evidence type="ECO:0008006" key="5">
    <source>
        <dbReference type="Google" id="ProtNLM"/>
    </source>
</evidence>
<reference evidence="4" key="1">
    <citation type="journal article" date="2019" name="Int. J. Syst. Evol. Microbiol.">
        <title>The Global Catalogue of Microorganisms (GCM) 10K type strain sequencing project: providing services to taxonomists for standard genome sequencing and annotation.</title>
        <authorList>
            <consortium name="The Broad Institute Genomics Platform"/>
            <consortium name="The Broad Institute Genome Sequencing Center for Infectious Disease"/>
            <person name="Wu L."/>
            <person name="Ma J."/>
        </authorList>
    </citation>
    <scope>NUCLEOTIDE SEQUENCE [LARGE SCALE GENOMIC DNA]</scope>
    <source>
        <strain evidence="4">JCM 4866</strain>
    </source>
</reference>
<dbReference type="Pfam" id="PF13469">
    <property type="entry name" value="Sulfotransfer_3"/>
    <property type="match status" value="1"/>
</dbReference>
<evidence type="ECO:0000313" key="4">
    <source>
        <dbReference type="Proteomes" id="UP000617743"/>
    </source>
</evidence>
<dbReference type="PANTHER" id="PTHR12788">
    <property type="entry name" value="PROTEIN-TYROSINE SULFOTRANSFERASE 2"/>
    <property type="match status" value="1"/>
</dbReference>
<evidence type="ECO:0000313" key="3">
    <source>
        <dbReference type="EMBL" id="GGX13819.1"/>
    </source>
</evidence>